<dbReference type="RefSeq" id="XP_062652124.1">
    <property type="nucleotide sequence ID" value="XM_062794256.1"/>
</dbReference>
<dbReference type="Pfam" id="PF07052">
    <property type="entry name" value="Hep_59"/>
    <property type="match status" value="1"/>
</dbReference>
<dbReference type="PANTHER" id="PTHR13486:SF2">
    <property type="entry name" value="SPLICING FACTOR C9ORF78"/>
    <property type="match status" value="1"/>
</dbReference>
<feature type="region of interest" description="Disordered" evidence="4">
    <location>
        <begin position="20"/>
        <end position="63"/>
    </location>
</feature>
<evidence type="ECO:0000256" key="1">
    <source>
        <dbReference type="ARBA" id="ARBA00004123"/>
    </source>
</evidence>
<feature type="compositionally biased region" description="Acidic residues" evidence="4">
    <location>
        <begin position="95"/>
        <end position="106"/>
    </location>
</feature>
<evidence type="ECO:0008006" key="7">
    <source>
        <dbReference type="Google" id="ProtNLM"/>
    </source>
</evidence>
<accession>A0AAN6U8E0</accession>
<evidence type="ECO:0000313" key="6">
    <source>
        <dbReference type="Proteomes" id="UP001302602"/>
    </source>
</evidence>
<evidence type="ECO:0000256" key="4">
    <source>
        <dbReference type="SAM" id="MobiDB-lite"/>
    </source>
</evidence>
<proteinExistence type="inferred from homology"/>
<dbReference type="PANTHER" id="PTHR13486">
    <property type="entry name" value="TELOMERE LENGTH AND SILENCING PROTEIN 1 TLS1 FAMILY MEMBER"/>
    <property type="match status" value="1"/>
</dbReference>
<feature type="region of interest" description="Disordered" evidence="4">
    <location>
        <begin position="236"/>
        <end position="277"/>
    </location>
</feature>
<feature type="region of interest" description="Disordered" evidence="4">
    <location>
        <begin position="81"/>
        <end position="123"/>
    </location>
</feature>
<dbReference type="GO" id="GO:0000398">
    <property type="term" value="P:mRNA splicing, via spliceosome"/>
    <property type="evidence" value="ECO:0007669"/>
    <property type="project" value="TreeGrafter"/>
</dbReference>
<evidence type="ECO:0000313" key="5">
    <source>
        <dbReference type="EMBL" id="KAK4128353.1"/>
    </source>
</evidence>
<dbReference type="GO" id="GO:0005681">
    <property type="term" value="C:spliceosomal complex"/>
    <property type="evidence" value="ECO:0007669"/>
    <property type="project" value="TreeGrafter"/>
</dbReference>
<keyword evidence="3" id="KW-0539">Nucleus</keyword>
<feature type="compositionally biased region" description="Low complexity" evidence="4">
    <location>
        <begin position="166"/>
        <end position="177"/>
    </location>
</feature>
<dbReference type="AlphaFoldDB" id="A0AAN6U8E0"/>
<name>A0AAN6U8E0_9PEZI</name>
<feature type="region of interest" description="Disordered" evidence="4">
    <location>
        <begin position="165"/>
        <end position="204"/>
    </location>
</feature>
<evidence type="ECO:0000256" key="2">
    <source>
        <dbReference type="ARBA" id="ARBA00007643"/>
    </source>
</evidence>
<feature type="region of interest" description="Disordered" evidence="4">
    <location>
        <begin position="332"/>
        <end position="384"/>
    </location>
</feature>
<comment type="caution">
    <text evidence="5">The sequence shown here is derived from an EMBL/GenBank/DDBJ whole genome shotgun (WGS) entry which is preliminary data.</text>
</comment>
<dbReference type="InterPro" id="IPR010756">
    <property type="entry name" value="Tls1-like"/>
</dbReference>
<dbReference type="Proteomes" id="UP001302602">
    <property type="component" value="Unassembled WGS sequence"/>
</dbReference>
<keyword evidence="6" id="KW-1185">Reference proteome</keyword>
<comment type="subcellular location">
    <subcellularLocation>
        <location evidence="1">Nucleus</location>
    </subcellularLocation>
</comment>
<protein>
    <recommendedName>
        <fullName evidence="7">Hepatocellular carcinoma-associated antigen 59</fullName>
    </recommendedName>
</protein>
<gene>
    <name evidence="5" type="ORF">N657DRAFT_652059</name>
</gene>
<feature type="compositionally biased region" description="Basic and acidic residues" evidence="4">
    <location>
        <begin position="369"/>
        <end position="384"/>
    </location>
</feature>
<evidence type="ECO:0000256" key="3">
    <source>
        <dbReference type="ARBA" id="ARBA00023242"/>
    </source>
</evidence>
<organism evidence="5 6">
    <name type="scientific">Parathielavia appendiculata</name>
    <dbReference type="NCBI Taxonomy" id="2587402"/>
    <lineage>
        <taxon>Eukaryota</taxon>
        <taxon>Fungi</taxon>
        <taxon>Dikarya</taxon>
        <taxon>Ascomycota</taxon>
        <taxon>Pezizomycotina</taxon>
        <taxon>Sordariomycetes</taxon>
        <taxon>Sordariomycetidae</taxon>
        <taxon>Sordariales</taxon>
        <taxon>Chaetomiaceae</taxon>
        <taxon>Parathielavia</taxon>
    </lineage>
</organism>
<reference evidence="5" key="2">
    <citation type="submission" date="2023-05" db="EMBL/GenBank/DDBJ databases">
        <authorList>
            <consortium name="Lawrence Berkeley National Laboratory"/>
            <person name="Steindorff A."/>
            <person name="Hensen N."/>
            <person name="Bonometti L."/>
            <person name="Westerberg I."/>
            <person name="Brannstrom I.O."/>
            <person name="Guillou S."/>
            <person name="Cros-Aarteil S."/>
            <person name="Calhoun S."/>
            <person name="Haridas S."/>
            <person name="Kuo A."/>
            <person name="Mondo S."/>
            <person name="Pangilinan J."/>
            <person name="Riley R."/>
            <person name="Labutti K."/>
            <person name="Andreopoulos B."/>
            <person name="Lipzen A."/>
            <person name="Chen C."/>
            <person name="Yanf M."/>
            <person name="Daum C."/>
            <person name="Ng V."/>
            <person name="Clum A."/>
            <person name="Ohm R."/>
            <person name="Martin F."/>
            <person name="Silar P."/>
            <person name="Natvig D."/>
            <person name="Lalanne C."/>
            <person name="Gautier V."/>
            <person name="Ament-Velasquez S.L."/>
            <person name="Kruys A."/>
            <person name="Hutchinson M.I."/>
            <person name="Powell A.J."/>
            <person name="Barry K."/>
            <person name="Miller A.N."/>
            <person name="Grigoriev I.V."/>
            <person name="Debuchy R."/>
            <person name="Gladieux P."/>
            <person name="Thoren M.H."/>
            <person name="Johannesson H."/>
        </authorList>
    </citation>
    <scope>NUCLEOTIDE SEQUENCE</scope>
    <source>
        <strain evidence="5">CBS 731.68</strain>
    </source>
</reference>
<dbReference type="GeneID" id="87831025"/>
<sequence>MATVKAEIESTPQAVFRPVKKRKILRQRAEEPESAGSSCETPTEAAPIASRTEPAIPAERAEDEEVLSVAEVLRLRNARKHKHGGVGFRAASSGLDDDRETSEENTEQSLVFHGSADAQQGPETALIGGISKRFAPQTGLVGELVNKHMEEYVESELARRKRRAAEAAAALEQQQLEQQRREESSVSTGDGQLGPNLGASGGLADSQRVLHGRLLEIDLGDEARARNIEMTERARRRLQGQIDEEEAEEGKGRPRKVRLGRDGKPLRPRNRRNSDDIKRDQLVEAFLSENRLDIYDTQSGQAANPAAIEAEEGAADERIAEEFKREFMDAMAQRNRRRRPAQPAKPGAKSQEEILRGPKLGGSRNARAAMRDLLLKEQASKQKR</sequence>
<dbReference type="EMBL" id="MU853223">
    <property type="protein sequence ID" value="KAK4128353.1"/>
    <property type="molecule type" value="Genomic_DNA"/>
</dbReference>
<comment type="similarity">
    <text evidence="2">Belongs to the TLS1 family.</text>
</comment>
<reference evidence="5" key="1">
    <citation type="journal article" date="2023" name="Mol. Phylogenet. Evol.">
        <title>Genome-scale phylogeny and comparative genomics of the fungal order Sordariales.</title>
        <authorList>
            <person name="Hensen N."/>
            <person name="Bonometti L."/>
            <person name="Westerberg I."/>
            <person name="Brannstrom I.O."/>
            <person name="Guillou S."/>
            <person name="Cros-Aarteil S."/>
            <person name="Calhoun S."/>
            <person name="Haridas S."/>
            <person name="Kuo A."/>
            <person name="Mondo S."/>
            <person name="Pangilinan J."/>
            <person name="Riley R."/>
            <person name="LaButti K."/>
            <person name="Andreopoulos B."/>
            <person name="Lipzen A."/>
            <person name="Chen C."/>
            <person name="Yan M."/>
            <person name="Daum C."/>
            <person name="Ng V."/>
            <person name="Clum A."/>
            <person name="Steindorff A."/>
            <person name="Ohm R.A."/>
            <person name="Martin F."/>
            <person name="Silar P."/>
            <person name="Natvig D.O."/>
            <person name="Lalanne C."/>
            <person name="Gautier V."/>
            <person name="Ament-Velasquez S.L."/>
            <person name="Kruys A."/>
            <person name="Hutchinson M.I."/>
            <person name="Powell A.J."/>
            <person name="Barry K."/>
            <person name="Miller A.N."/>
            <person name="Grigoriev I.V."/>
            <person name="Debuchy R."/>
            <person name="Gladieux P."/>
            <person name="Hiltunen Thoren M."/>
            <person name="Johannesson H."/>
        </authorList>
    </citation>
    <scope>NUCLEOTIDE SEQUENCE</scope>
    <source>
        <strain evidence="5">CBS 731.68</strain>
    </source>
</reference>